<organism evidence="3 4">
    <name type="scientific">Flavivirga eckloniae</name>
    <dbReference type="NCBI Taxonomy" id="1803846"/>
    <lineage>
        <taxon>Bacteria</taxon>
        <taxon>Pseudomonadati</taxon>
        <taxon>Bacteroidota</taxon>
        <taxon>Flavobacteriia</taxon>
        <taxon>Flavobacteriales</taxon>
        <taxon>Flavobacteriaceae</taxon>
        <taxon>Flavivirga</taxon>
    </lineage>
</organism>
<keyword evidence="3" id="KW-0456">Lyase</keyword>
<evidence type="ECO:0000256" key="1">
    <source>
        <dbReference type="SAM" id="SignalP"/>
    </source>
</evidence>
<evidence type="ECO:0000259" key="2">
    <source>
        <dbReference type="SMART" id="SM00642"/>
    </source>
</evidence>
<evidence type="ECO:0000313" key="3">
    <source>
        <dbReference type="EMBL" id="AUP80721.1"/>
    </source>
</evidence>
<protein>
    <submittedName>
        <fullName evidence="3">Alpha-amlyase</fullName>
    </submittedName>
</protein>
<dbReference type="Proteomes" id="UP000235826">
    <property type="component" value="Chromosome"/>
</dbReference>
<dbReference type="KEGG" id="fek:C1H87_19180"/>
<dbReference type="SMART" id="SM00642">
    <property type="entry name" value="Aamy"/>
    <property type="match status" value="1"/>
</dbReference>
<feature type="chain" id="PRO_5014940672" evidence="1">
    <location>
        <begin position="23"/>
        <end position="489"/>
    </location>
</feature>
<keyword evidence="4" id="KW-1185">Reference proteome</keyword>
<dbReference type="AlphaFoldDB" id="A0A2K9PUH7"/>
<dbReference type="PANTHER" id="PTHR47786">
    <property type="entry name" value="ALPHA-1,4-GLUCAN:MALTOSE-1-PHOSPHATE MALTOSYLTRANSFERASE"/>
    <property type="match status" value="1"/>
</dbReference>
<dbReference type="Gene3D" id="3.20.20.80">
    <property type="entry name" value="Glycosidases"/>
    <property type="match status" value="1"/>
</dbReference>
<dbReference type="OrthoDB" id="9805159at2"/>
<proteinExistence type="predicted"/>
<accession>A0A2K9PUH7</accession>
<feature type="domain" description="Glycosyl hydrolase family 13 catalytic" evidence="2">
    <location>
        <begin position="47"/>
        <end position="402"/>
    </location>
</feature>
<dbReference type="InterPro" id="IPR017853">
    <property type="entry name" value="GH"/>
</dbReference>
<gene>
    <name evidence="3" type="ORF">C1H87_19180</name>
</gene>
<sequence>MRTTKKLILLIMMMLLAFSCKNEKTTKALPNTASPETESVELEEKEETLVEMTPITNDILETAIIYEANIRQYSPEGTFNAFTKDIPELKELGVKIIWLMPVFPISKTKRKATGGEFASLIEDEAERAKMLGSYYAVTDYTKINPEFGTIKDFRALVNEAHKHGIYVILDWVPNHTGWDHEWLKNHPEYYTQNGKGEVIHPDETDWTDVADLNYDNTDMRKEMIADMGYWITEQGVDGFRCDVAGSVPLDFWEEAIPQLRSKKDIFMLAEAWEPELLKANLFDMAYAWEGHHLLNDMANEKKSLMDWDKYATKVITDYERDDILMNFLTNHDENSWNGTIQERMGDASELMTVFSYIIPGMPLIYSGQEYGLNHRLKFFEKDSISKTKGRQWEVLKKLGTLKNTHEALNGGKQSASYLIFETDNKYVLKYIRSKAGKKITFIANFSSKPQTFKMTSAGKFLDYMTREEVQFNNKNVTLDPWGYKVLTDL</sequence>
<evidence type="ECO:0000313" key="4">
    <source>
        <dbReference type="Proteomes" id="UP000235826"/>
    </source>
</evidence>
<dbReference type="PROSITE" id="PS51257">
    <property type="entry name" value="PROKAR_LIPOPROTEIN"/>
    <property type="match status" value="1"/>
</dbReference>
<dbReference type="SUPFAM" id="SSF51445">
    <property type="entry name" value="(Trans)glycosidases"/>
    <property type="match status" value="1"/>
</dbReference>
<dbReference type="PANTHER" id="PTHR47786:SF2">
    <property type="entry name" value="GLYCOSYL HYDROLASE FAMILY 13 CATALYTIC DOMAIN-CONTAINING PROTEIN"/>
    <property type="match status" value="1"/>
</dbReference>
<dbReference type="Gene3D" id="2.60.40.1180">
    <property type="entry name" value="Golgi alpha-mannosidase II"/>
    <property type="match status" value="1"/>
</dbReference>
<dbReference type="Pfam" id="PF00128">
    <property type="entry name" value="Alpha-amylase"/>
    <property type="match status" value="2"/>
</dbReference>
<reference evidence="3 4" key="1">
    <citation type="submission" date="2018-01" db="EMBL/GenBank/DDBJ databases">
        <title>Complete genome sequence of Flavivirga eckloniae ECD14 isolated from seaweed Ecklonia cava.</title>
        <authorList>
            <person name="Lee J.H."/>
            <person name="Baik K.S."/>
            <person name="Seong C.N."/>
        </authorList>
    </citation>
    <scope>NUCLEOTIDE SEQUENCE [LARGE SCALE GENOMIC DNA]</scope>
    <source>
        <strain evidence="3 4">ECD14</strain>
    </source>
</reference>
<dbReference type="GO" id="GO:0005975">
    <property type="term" value="P:carbohydrate metabolic process"/>
    <property type="evidence" value="ECO:0007669"/>
    <property type="project" value="InterPro"/>
</dbReference>
<feature type="signal peptide" evidence="1">
    <location>
        <begin position="1"/>
        <end position="22"/>
    </location>
</feature>
<keyword evidence="1" id="KW-0732">Signal</keyword>
<dbReference type="InterPro" id="IPR013780">
    <property type="entry name" value="Glyco_hydro_b"/>
</dbReference>
<name>A0A2K9PUH7_9FLAO</name>
<dbReference type="SUPFAM" id="SSF51011">
    <property type="entry name" value="Glycosyl hydrolase domain"/>
    <property type="match status" value="1"/>
</dbReference>
<dbReference type="GO" id="GO:0016829">
    <property type="term" value="F:lyase activity"/>
    <property type="evidence" value="ECO:0007669"/>
    <property type="project" value="UniProtKB-KW"/>
</dbReference>
<dbReference type="CDD" id="cd11313">
    <property type="entry name" value="AmyAc_arch_bac_AmyA"/>
    <property type="match status" value="1"/>
</dbReference>
<dbReference type="RefSeq" id="WP_102757367.1">
    <property type="nucleotide sequence ID" value="NZ_CP025791.1"/>
</dbReference>
<dbReference type="EMBL" id="CP025791">
    <property type="protein sequence ID" value="AUP80721.1"/>
    <property type="molecule type" value="Genomic_DNA"/>
</dbReference>
<dbReference type="InterPro" id="IPR006047">
    <property type="entry name" value="GH13_cat_dom"/>
</dbReference>